<gene>
    <name evidence="1" type="ORF">H8B21_01575</name>
</gene>
<comment type="caution">
    <text evidence="1">The sequence shown here is derived from an EMBL/GenBank/DDBJ whole genome shotgun (WGS) entry which is preliminary data.</text>
</comment>
<dbReference type="EMBL" id="JACNYL010000001">
    <property type="protein sequence ID" value="MBD1420247.1"/>
    <property type="molecule type" value="Genomic_DNA"/>
</dbReference>
<proteinExistence type="predicted"/>
<organism evidence="1 2">
    <name type="scientific">Sphingobacterium chuzhouense</name>
    <dbReference type="NCBI Taxonomy" id="1742264"/>
    <lineage>
        <taxon>Bacteria</taxon>
        <taxon>Pseudomonadati</taxon>
        <taxon>Bacteroidota</taxon>
        <taxon>Sphingobacteriia</taxon>
        <taxon>Sphingobacteriales</taxon>
        <taxon>Sphingobacteriaceae</taxon>
        <taxon>Sphingobacterium</taxon>
    </lineage>
</organism>
<accession>A0ABR7XN34</accession>
<reference evidence="1 2" key="1">
    <citation type="submission" date="2020-08" db="EMBL/GenBank/DDBJ databases">
        <title>Sphingobacterium sp. DN00404 isolated from aquaculture water.</title>
        <authorList>
            <person name="Zhang M."/>
        </authorList>
    </citation>
    <scope>NUCLEOTIDE SEQUENCE [LARGE SCALE GENOMIC DNA]</scope>
    <source>
        <strain evidence="1 2">KCTC 42746</strain>
    </source>
</reference>
<dbReference type="InterPro" id="IPR045499">
    <property type="entry name" value="DUF6492"/>
</dbReference>
<dbReference type="SUPFAM" id="SSF53448">
    <property type="entry name" value="Nucleotide-diphospho-sugar transferases"/>
    <property type="match status" value="1"/>
</dbReference>
<keyword evidence="2" id="KW-1185">Reference proteome</keyword>
<evidence type="ECO:0000313" key="1">
    <source>
        <dbReference type="EMBL" id="MBD1420247.1"/>
    </source>
</evidence>
<sequence>MKNEQRKFAGNPVYDLVLCVGKQHIDISQTTLRHIIRFLKPRTIYIITHQDYFPAFKTICQQHIQLHLVDERDFVDEVNYQDIADFIEANTGSIKRTGWYFQQFLKMHAHQFVSANYYLIWDADTIPLQPIHFFDAYNHILIHPGKEYHQPYFETLNNLLHLTKQVPYSFISEHMMVDKQEMKNLLDTIHFYNPSFCWPLAILKNIEKQHLAHSGFSEYETFGNFLVASKTSNFQIRDNQTYPLQTYRFGSQLFGTAPSLRDLQLLKQLGFHYVTFEAWDKGDIKTINRNKTLAKILNKIQRYPLLSSLKKNILQKIKSQMHQF</sequence>
<dbReference type="Pfam" id="PF20102">
    <property type="entry name" value="DUF6492"/>
    <property type="match status" value="1"/>
</dbReference>
<evidence type="ECO:0000313" key="2">
    <source>
        <dbReference type="Proteomes" id="UP000651112"/>
    </source>
</evidence>
<protein>
    <recommendedName>
        <fullName evidence="3">Mannosyltransferase OCH1 and related enzymes</fullName>
    </recommendedName>
</protein>
<name>A0ABR7XN34_9SPHI</name>
<dbReference type="RefSeq" id="WP_190312036.1">
    <property type="nucleotide sequence ID" value="NZ_JACNYL010000001.1"/>
</dbReference>
<dbReference type="InterPro" id="IPR029044">
    <property type="entry name" value="Nucleotide-diphossugar_trans"/>
</dbReference>
<dbReference type="Proteomes" id="UP000651112">
    <property type="component" value="Unassembled WGS sequence"/>
</dbReference>
<evidence type="ECO:0008006" key="3">
    <source>
        <dbReference type="Google" id="ProtNLM"/>
    </source>
</evidence>